<organism evidence="4 5">
    <name type="scientific">Musa acuminata subsp. malaccensis</name>
    <name type="common">Wild banana</name>
    <name type="synonym">Musa malaccensis</name>
    <dbReference type="NCBI Taxonomy" id="214687"/>
    <lineage>
        <taxon>Eukaryota</taxon>
        <taxon>Viridiplantae</taxon>
        <taxon>Streptophyta</taxon>
        <taxon>Embryophyta</taxon>
        <taxon>Tracheophyta</taxon>
        <taxon>Spermatophyta</taxon>
        <taxon>Magnoliopsida</taxon>
        <taxon>Liliopsida</taxon>
        <taxon>Zingiberales</taxon>
        <taxon>Musaceae</taxon>
        <taxon>Musa</taxon>
    </lineage>
</organism>
<dbReference type="AlphaFoldDB" id="A0A804I649"/>
<dbReference type="InterPro" id="IPR036236">
    <property type="entry name" value="Znf_C2H2_sf"/>
</dbReference>
<proteinExistence type="predicted"/>
<dbReference type="SUPFAM" id="SSF57667">
    <property type="entry name" value="beta-beta-alpha zinc fingers"/>
    <property type="match status" value="1"/>
</dbReference>
<dbReference type="FunCoup" id="A0A804I649">
    <property type="interactions" value="35"/>
</dbReference>
<keyword evidence="5" id="KW-1185">Reference proteome</keyword>
<evidence type="ECO:0000313" key="5">
    <source>
        <dbReference type="Proteomes" id="UP000012960"/>
    </source>
</evidence>
<keyword evidence="1" id="KW-0862">Zinc</keyword>
<feature type="domain" description="C2H2-type" evidence="2">
    <location>
        <begin position="78"/>
        <end position="105"/>
    </location>
</feature>
<evidence type="ECO:0000256" key="1">
    <source>
        <dbReference type="PROSITE-ProRule" id="PRU00042"/>
    </source>
</evidence>
<protein>
    <submittedName>
        <fullName evidence="3">(wild Malaysian banana) hypothetical protein</fullName>
    </submittedName>
</protein>
<dbReference type="InterPro" id="IPR013087">
    <property type="entry name" value="Znf_C2H2_type"/>
</dbReference>
<keyword evidence="1" id="KW-0863">Zinc-finger</keyword>
<dbReference type="GO" id="GO:0003700">
    <property type="term" value="F:DNA-binding transcription factor activity"/>
    <property type="evidence" value="ECO:0007669"/>
    <property type="project" value="InterPro"/>
</dbReference>
<dbReference type="GO" id="GO:0009739">
    <property type="term" value="P:response to gibberellin"/>
    <property type="evidence" value="ECO:0007669"/>
    <property type="project" value="InterPro"/>
</dbReference>
<dbReference type="OMA" id="DHTHAYP"/>
<dbReference type="PROSITE" id="PS50157">
    <property type="entry name" value="ZINC_FINGER_C2H2_2"/>
    <property type="match status" value="1"/>
</dbReference>
<dbReference type="GO" id="GO:0008270">
    <property type="term" value="F:zinc ion binding"/>
    <property type="evidence" value="ECO:0007669"/>
    <property type="project" value="UniProtKB-KW"/>
</dbReference>
<dbReference type="PANTHER" id="PTHR46547:SF7">
    <property type="entry name" value="ZINC FINGER PROTEIN GIS"/>
    <property type="match status" value="1"/>
</dbReference>
<evidence type="ECO:0000313" key="4">
    <source>
        <dbReference type="EnsemblPlants" id="Ma02_p23600.1"/>
    </source>
</evidence>
<name>A0A804I649_MUSAM</name>
<dbReference type="Proteomes" id="UP000012960">
    <property type="component" value="Unplaced"/>
</dbReference>
<reference evidence="3" key="1">
    <citation type="submission" date="2021-03" db="EMBL/GenBank/DDBJ databases">
        <authorList>
            <consortium name="Genoscope - CEA"/>
            <person name="William W."/>
        </authorList>
    </citation>
    <scope>NUCLEOTIDE SEQUENCE</scope>
    <source>
        <strain evidence="3">Doubled-haploid Pahang</strain>
    </source>
</reference>
<dbReference type="PANTHER" id="PTHR46547">
    <property type="entry name" value="ZINC FINGER PROTEIN GIS"/>
    <property type="match status" value="1"/>
</dbReference>
<dbReference type="EMBL" id="HG996467">
    <property type="protein sequence ID" value="CAG1862938.1"/>
    <property type="molecule type" value="Genomic_DNA"/>
</dbReference>
<dbReference type="KEGG" id="mus:103976744"/>
<gene>
    <name evidence="3" type="ORF">GSMUA_78320.1</name>
</gene>
<accession>A0A804I649</accession>
<dbReference type="Gramene" id="Ma02_t23600.1">
    <property type="protein sequence ID" value="Ma02_p23600.1"/>
    <property type="gene ID" value="Ma02_g23600"/>
</dbReference>
<evidence type="ECO:0000259" key="2">
    <source>
        <dbReference type="PROSITE" id="PS50157"/>
    </source>
</evidence>
<reference evidence="4" key="2">
    <citation type="submission" date="2021-05" db="UniProtKB">
        <authorList>
            <consortium name="EnsemblPlants"/>
        </authorList>
    </citation>
    <scope>IDENTIFICATION</scope>
    <source>
        <strain evidence="4">subsp. malaccensis</strain>
    </source>
</reference>
<dbReference type="OrthoDB" id="9442240at2759"/>
<dbReference type="InterPro" id="IPR044291">
    <property type="entry name" value="GIS/GIS2/ZFP8"/>
</dbReference>
<dbReference type="Gene3D" id="3.30.160.60">
    <property type="entry name" value="Classic Zinc Finger"/>
    <property type="match status" value="1"/>
</dbReference>
<dbReference type="GO" id="GO:0010090">
    <property type="term" value="P:trichome morphogenesis"/>
    <property type="evidence" value="ECO:0007669"/>
    <property type="project" value="InterPro"/>
</dbReference>
<keyword evidence="1" id="KW-0479">Metal-binding</keyword>
<dbReference type="PROSITE" id="PS00028">
    <property type="entry name" value="ZINC_FINGER_C2H2_1"/>
    <property type="match status" value="1"/>
</dbReference>
<dbReference type="EnsemblPlants" id="Ma02_t23600.1">
    <property type="protein sequence ID" value="Ma02_p23600.1"/>
    <property type="gene ID" value="Ma02_g23600"/>
</dbReference>
<dbReference type="InParanoid" id="A0A804I649"/>
<sequence>MSEHEARDLMSVDSFSQLPFIRPAPKPSTTTSGIRLFGIEVPHHPNVVEDDASKDNTAITSSAATTTVNGGSGSGRRFECHYCCRHFPTSQALGGHQNAHKRERQNAKRAYLQSAAMAAAQHNQAAIYAHHVHGLFNYHHCLGPPSSSAARFAIEPSSAPHYPSWHATDALNGSFGAFFHGGLGSLSQPIDGSPLPGIWRVPGVMHGGGARIGAIHGDSRMPSPMFRGDNEPRLIGVGGGVGSDGNAHGTPPASPKDQFAHQLMPSAKETVSLDLHL</sequence>
<evidence type="ECO:0000313" key="3">
    <source>
        <dbReference type="EMBL" id="CAG1862938.1"/>
    </source>
</evidence>